<dbReference type="AlphaFoldDB" id="A0A9P6ZLT5"/>
<feature type="compositionally biased region" description="Polar residues" evidence="1">
    <location>
        <begin position="272"/>
        <end position="296"/>
    </location>
</feature>
<comment type="caution">
    <text evidence="3">The sequence shown here is derived from an EMBL/GenBank/DDBJ whole genome shotgun (WGS) entry which is preliminary data.</text>
</comment>
<dbReference type="PANTHER" id="PTHR38248:SF2">
    <property type="entry name" value="FUNK1 11"/>
    <property type="match status" value="1"/>
</dbReference>
<organism evidence="3 4">
    <name type="scientific">Suillus placidus</name>
    <dbReference type="NCBI Taxonomy" id="48579"/>
    <lineage>
        <taxon>Eukaryota</taxon>
        <taxon>Fungi</taxon>
        <taxon>Dikarya</taxon>
        <taxon>Basidiomycota</taxon>
        <taxon>Agaricomycotina</taxon>
        <taxon>Agaricomycetes</taxon>
        <taxon>Agaricomycetidae</taxon>
        <taxon>Boletales</taxon>
        <taxon>Suillineae</taxon>
        <taxon>Suillaceae</taxon>
        <taxon>Suillus</taxon>
    </lineage>
</organism>
<evidence type="ECO:0000259" key="2">
    <source>
        <dbReference type="PROSITE" id="PS50011"/>
    </source>
</evidence>
<dbReference type="OrthoDB" id="5569250at2759"/>
<feature type="compositionally biased region" description="Basic residues" evidence="1">
    <location>
        <begin position="339"/>
        <end position="349"/>
    </location>
</feature>
<evidence type="ECO:0000256" key="1">
    <source>
        <dbReference type="SAM" id="MobiDB-lite"/>
    </source>
</evidence>
<dbReference type="PANTHER" id="PTHR38248">
    <property type="entry name" value="FUNK1 6"/>
    <property type="match status" value="1"/>
</dbReference>
<feature type="region of interest" description="Disordered" evidence="1">
    <location>
        <begin position="1"/>
        <end position="27"/>
    </location>
</feature>
<proteinExistence type="predicted"/>
<keyword evidence="4" id="KW-1185">Reference proteome</keyword>
<dbReference type="SUPFAM" id="SSF56112">
    <property type="entry name" value="Protein kinase-like (PK-like)"/>
    <property type="match status" value="1"/>
</dbReference>
<dbReference type="Proteomes" id="UP000714275">
    <property type="component" value="Unassembled WGS sequence"/>
</dbReference>
<dbReference type="EMBL" id="JABBWD010000064">
    <property type="protein sequence ID" value="KAG1770597.1"/>
    <property type="molecule type" value="Genomic_DNA"/>
</dbReference>
<feature type="domain" description="Protein kinase" evidence="2">
    <location>
        <begin position="423"/>
        <end position="772"/>
    </location>
</feature>
<dbReference type="PROSITE" id="PS50011">
    <property type="entry name" value="PROTEIN_KINASE_DOM"/>
    <property type="match status" value="1"/>
</dbReference>
<protein>
    <recommendedName>
        <fullName evidence="2">Protein kinase domain-containing protein</fullName>
    </recommendedName>
</protein>
<dbReference type="InterPro" id="IPR040976">
    <property type="entry name" value="Pkinase_fungal"/>
</dbReference>
<dbReference type="Pfam" id="PF17667">
    <property type="entry name" value="Pkinase_fungal"/>
    <property type="match status" value="1"/>
</dbReference>
<dbReference type="InterPro" id="IPR011009">
    <property type="entry name" value="Kinase-like_dom_sf"/>
</dbReference>
<feature type="region of interest" description="Disordered" evidence="1">
    <location>
        <begin position="272"/>
        <end position="349"/>
    </location>
</feature>
<feature type="compositionally biased region" description="Basic residues" evidence="1">
    <location>
        <begin position="300"/>
        <end position="325"/>
    </location>
</feature>
<accession>A0A9P6ZLT5</accession>
<sequence length="807" mass="91549">MANASIAGATAPKTPPHGVDSGPELKSTPLAVGSAAVNEHISTVGVKVSNVRPWIGRDVEDYRECPVDKMLQELLYRCVDRSKPPPDKPTLLANCLKAVLPICNKGKDAQAIKQHLGDLLNSTVEDQMYKPFIQASNLALDGLSKLSAPGLVCSEAHDDDKILFHLNDPKNIIQKHQGEKSTRRPDVVIVSYTSAKKVRKQSNLTYKDEEASEKPTKQFQWTDVRSTVEFKHKKTWSVETSGVSTPPATYAAKAYDVPEAMKYMKYRRETNGTAEATGSTPLPGSGAATSSRQTSDARAHLKQSRGLNNKKRRSSQAHNSHSSKKLKVDGDDDDEKERPKPRKEPHRIHPVLQNGLYAAELFAAHIVRESAITYVVNNDMIYLWYFDRQDAIQCSGINFVQDLPRFMVLLLAMQRMPYAEWGYNRVFEPELGSSGEVRILDEDIGEVDLTIDLKSDKRTTHFGLRGRATTVFPVKSEKLSARVPTLPHHNPHNPTNELVAKLYWPEEERESEPAILQKVYEIAKKDEEGKVKHHVPEMVWFHKFEDTSTAKIRETLGLKDAERGRRVLYIIVFRKLDPITDLSEDEFLSAWWQIIICHYALWGRQVHHRDVSPSNLMVYKTSDGRYIGVLNDFDLSSTRDSPSGQERTGTVPFMALDLLTKEGIEGKVKHLYQHDAESFIWVLTWICLRYREGQLLRQGRPLDEWLKADAIQCRKEKNDFLMSGRRKIKPSPSHKRNWRVARSCLRPVGLFYLDDPETDDSEAEGPEAKDYVSHTLTDAVVFETWLKQRIHGVLSPELLDFRVTSTS</sequence>
<dbReference type="InterPro" id="IPR000719">
    <property type="entry name" value="Prot_kinase_dom"/>
</dbReference>
<dbReference type="GO" id="GO:0005524">
    <property type="term" value="F:ATP binding"/>
    <property type="evidence" value="ECO:0007669"/>
    <property type="project" value="InterPro"/>
</dbReference>
<dbReference type="GO" id="GO:0004672">
    <property type="term" value="F:protein kinase activity"/>
    <property type="evidence" value="ECO:0007669"/>
    <property type="project" value="InterPro"/>
</dbReference>
<reference evidence="3" key="1">
    <citation type="journal article" date="2020" name="New Phytol.">
        <title>Comparative genomics reveals dynamic genome evolution in host specialist ectomycorrhizal fungi.</title>
        <authorList>
            <person name="Lofgren L.A."/>
            <person name="Nguyen N.H."/>
            <person name="Vilgalys R."/>
            <person name="Ruytinx J."/>
            <person name="Liao H.L."/>
            <person name="Branco S."/>
            <person name="Kuo A."/>
            <person name="LaButti K."/>
            <person name="Lipzen A."/>
            <person name="Andreopoulos W."/>
            <person name="Pangilinan J."/>
            <person name="Riley R."/>
            <person name="Hundley H."/>
            <person name="Na H."/>
            <person name="Barry K."/>
            <person name="Grigoriev I.V."/>
            <person name="Stajich J.E."/>
            <person name="Kennedy P.G."/>
        </authorList>
    </citation>
    <scope>NUCLEOTIDE SEQUENCE</scope>
    <source>
        <strain evidence="3">DOB743</strain>
    </source>
</reference>
<name>A0A9P6ZLT5_9AGAM</name>
<dbReference type="Gene3D" id="1.10.510.10">
    <property type="entry name" value="Transferase(Phosphotransferase) domain 1"/>
    <property type="match status" value="1"/>
</dbReference>
<gene>
    <name evidence="3" type="ORF">EV702DRAFT_1049319</name>
</gene>
<evidence type="ECO:0000313" key="3">
    <source>
        <dbReference type="EMBL" id="KAG1770597.1"/>
    </source>
</evidence>
<evidence type="ECO:0000313" key="4">
    <source>
        <dbReference type="Proteomes" id="UP000714275"/>
    </source>
</evidence>